<keyword evidence="2" id="KW-1185">Reference proteome</keyword>
<dbReference type="Proteomes" id="UP001454036">
    <property type="component" value="Unassembled WGS sequence"/>
</dbReference>
<reference evidence="1 2" key="1">
    <citation type="submission" date="2024-01" db="EMBL/GenBank/DDBJ databases">
        <title>The complete chloroplast genome sequence of Lithospermum erythrorhizon: insights into the phylogenetic relationship among Boraginaceae species and the maternal lineages of purple gromwells.</title>
        <authorList>
            <person name="Okada T."/>
            <person name="Watanabe K."/>
        </authorList>
    </citation>
    <scope>NUCLEOTIDE SEQUENCE [LARGE SCALE GENOMIC DNA]</scope>
</reference>
<name>A0AAV3RBL0_LITER</name>
<sequence length="100" mass="11745">MEAKFEMSMVRELKYLLGFQINQTKDSIFISQAKYAKNMVKKFGMETSKAKRTPFATHVNVIKDEDVDVPVLEYDWESTLPNYKQTRYSPFSWVMCKISS</sequence>
<evidence type="ECO:0000313" key="2">
    <source>
        <dbReference type="Proteomes" id="UP001454036"/>
    </source>
</evidence>
<protein>
    <recommendedName>
        <fullName evidence="3">Reverse transcriptase Ty1/copia-type domain-containing protein</fullName>
    </recommendedName>
</protein>
<evidence type="ECO:0000313" key="1">
    <source>
        <dbReference type="EMBL" id="GAA0172278.1"/>
    </source>
</evidence>
<comment type="caution">
    <text evidence="1">The sequence shown here is derived from an EMBL/GenBank/DDBJ whole genome shotgun (WGS) entry which is preliminary data.</text>
</comment>
<dbReference type="EMBL" id="BAABME010008049">
    <property type="protein sequence ID" value="GAA0172278.1"/>
    <property type="molecule type" value="Genomic_DNA"/>
</dbReference>
<gene>
    <name evidence="1" type="ORF">LIER_26131</name>
</gene>
<organism evidence="1 2">
    <name type="scientific">Lithospermum erythrorhizon</name>
    <name type="common">Purple gromwell</name>
    <name type="synonym">Lithospermum officinale var. erythrorhizon</name>
    <dbReference type="NCBI Taxonomy" id="34254"/>
    <lineage>
        <taxon>Eukaryota</taxon>
        <taxon>Viridiplantae</taxon>
        <taxon>Streptophyta</taxon>
        <taxon>Embryophyta</taxon>
        <taxon>Tracheophyta</taxon>
        <taxon>Spermatophyta</taxon>
        <taxon>Magnoliopsida</taxon>
        <taxon>eudicotyledons</taxon>
        <taxon>Gunneridae</taxon>
        <taxon>Pentapetalae</taxon>
        <taxon>asterids</taxon>
        <taxon>lamiids</taxon>
        <taxon>Boraginales</taxon>
        <taxon>Boraginaceae</taxon>
        <taxon>Boraginoideae</taxon>
        <taxon>Lithospermeae</taxon>
        <taxon>Lithospermum</taxon>
    </lineage>
</organism>
<evidence type="ECO:0008006" key="3">
    <source>
        <dbReference type="Google" id="ProtNLM"/>
    </source>
</evidence>
<accession>A0AAV3RBL0</accession>
<proteinExistence type="predicted"/>
<dbReference type="AlphaFoldDB" id="A0AAV3RBL0"/>